<name>A0ABN0WUT7_9ACTN</name>
<dbReference type="Proteomes" id="UP001501822">
    <property type="component" value="Unassembled WGS sequence"/>
</dbReference>
<feature type="domain" description="Barstar (barnase inhibitor)" evidence="2">
    <location>
        <begin position="37"/>
        <end position="131"/>
    </location>
</feature>
<organism evidence="3 4">
    <name type="scientific">Actinoallomurus spadix</name>
    <dbReference type="NCBI Taxonomy" id="79912"/>
    <lineage>
        <taxon>Bacteria</taxon>
        <taxon>Bacillati</taxon>
        <taxon>Actinomycetota</taxon>
        <taxon>Actinomycetes</taxon>
        <taxon>Streptosporangiales</taxon>
        <taxon>Thermomonosporaceae</taxon>
        <taxon>Actinoallomurus</taxon>
    </lineage>
</organism>
<evidence type="ECO:0000313" key="4">
    <source>
        <dbReference type="Proteomes" id="UP001501822"/>
    </source>
</evidence>
<dbReference type="InterPro" id="IPR000468">
    <property type="entry name" value="Barstar"/>
</dbReference>
<dbReference type="Pfam" id="PF01337">
    <property type="entry name" value="Barstar"/>
    <property type="match status" value="1"/>
</dbReference>
<dbReference type="Gene3D" id="3.30.370.10">
    <property type="entry name" value="Barstar-like"/>
    <property type="match status" value="1"/>
</dbReference>
<protein>
    <recommendedName>
        <fullName evidence="2">Barstar (barnase inhibitor) domain-containing protein</fullName>
    </recommendedName>
</protein>
<reference evidence="3 4" key="1">
    <citation type="journal article" date="2019" name="Int. J. Syst. Evol. Microbiol.">
        <title>The Global Catalogue of Microorganisms (GCM) 10K type strain sequencing project: providing services to taxonomists for standard genome sequencing and annotation.</title>
        <authorList>
            <consortium name="The Broad Institute Genomics Platform"/>
            <consortium name="The Broad Institute Genome Sequencing Center for Infectious Disease"/>
            <person name="Wu L."/>
            <person name="Ma J."/>
        </authorList>
    </citation>
    <scope>NUCLEOTIDE SEQUENCE [LARGE SCALE GENOMIC DNA]</scope>
    <source>
        <strain evidence="3 4">JCM 3146</strain>
    </source>
</reference>
<keyword evidence="4" id="KW-1185">Reference proteome</keyword>
<dbReference type="SUPFAM" id="SSF52038">
    <property type="entry name" value="Barstar-related"/>
    <property type="match status" value="1"/>
</dbReference>
<dbReference type="EMBL" id="BAAABM010000037">
    <property type="protein sequence ID" value="GAA0347335.1"/>
    <property type="molecule type" value="Genomic_DNA"/>
</dbReference>
<comment type="similarity">
    <text evidence="1">Belongs to the barstar family.</text>
</comment>
<comment type="caution">
    <text evidence="3">The sequence shown here is derived from an EMBL/GenBank/DDBJ whole genome shotgun (WGS) entry which is preliminary data.</text>
</comment>
<accession>A0ABN0WUT7</accession>
<evidence type="ECO:0000313" key="3">
    <source>
        <dbReference type="EMBL" id="GAA0347335.1"/>
    </source>
</evidence>
<dbReference type="CDD" id="cd05141">
    <property type="entry name" value="Barstar_evA4336-like"/>
    <property type="match status" value="1"/>
</dbReference>
<gene>
    <name evidence="3" type="ORF">GCM10010151_41260</name>
</gene>
<evidence type="ECO:0000259" key="2">
    <source>
        <dbReference type="Pfam" id="PF01337"/>
    </source>
</evidence>
<sequence>MIAEILTGHRPPGVYTWPVGRKEAVRGAAEAERRGRRVFWIDVQDVRDKRALLARCADEFVLPSYFGHNWDALQDALRDLSWVPANCGYLVLYDHWRELADADPAVHRTLLDVFTAAVEHWRDTTTPLSVLILVTEEDREHGPVGLPDALPDE</sequence>
<proteinExistence type="inferred from homology"/>
<dbReference type="InterPro" id="IPR035905">
    <property type="entry name" value="Barstar-like_sf"/>
</dbReference>
<dbReference type="RefSeq" id="WP_252801170.1">
    <property type="nucleotide sequence ID" value="NZ_BAAABM010000037.1"/>
</dbReference>
<evidence type="ECO:0000256" key="1">
    <source>
        <dbReference type="ARBA" id="ARBA00006845"/>
    </source>
</evidence>